<comment type="caution">
    <text evidence="2">The sequence shown here is derived from an EMBL/GenBank/DDBJ whole genome shotgun (WGS) entry which is preliminary data.</text>
</comment>
<accession>A0AAV9BNF0</accession>
<dbReference type="GO" id="GO:0005634">
    <property type="term" value="C:nucleus"/>
    <property type="evidence" value="ECO:0007669"/>
    <property type="project" value="TreeGrafter"/>
</dbReference>
<reference evidence="2" key="1">
    <citation type="journal article" date="2023" name="Nat. Commun.">
        <title>Diploid and tetraploid genomes of Acorus and the evolution of monocots.</title>
        <authorList>
            <person name="Ma L."/>
            <person name="Liu K.W."/>
            <person name="Li Z."/>
            <person name="Hsiao Y.Y."/>
            <person name="Qi Y."/>
            <person name="Fu T."/>
            <person name="Tang G.D."/>
            <person name="Zhang D."/>
            <person name="Sun W.H."/>
            <person name="Liu D.K."/>
            <person name="Li Y."/>
            <person name="Chen G.Z."/>
            <person name="Liu X.D."/>
            <person name="Liao X.Y."/>
            <person name="Jiang Y.T."/>
            <person name="Yu X."/>
            <person name="Hao Y."/>
            <person name="Huang J."/>
            <person name="Zhao X.W."/>
            <person name="Ke S."/>
            <person name="Chen Y.Y."/>
            <person name="Wu W.L."/>
            <person name="Hsu J.L."/>
            <person name="Lin Y.F."/>
            <person name="Huang M.D."/>
            <person name="Li C.Y."/>
            <person name="Huang L."/>
            <person name="Wang Z.W."/>
            <person name="Zhao X."/>
            <person name="Zhong W.Y."/>
            <person name="Peng D.H."/>
            <person name="Ahmad S."/>
            <person name="Lan S."/>
            <person name="Zhang J.S."/>
            <person name="Tsai W.C."/>
            <person name="Van de Peer Y."/>
            <person name="Liu Z.J."/>
        </authorList>
    </citation>
    <scope>NUCLEOTIDE SEQUENCE</scope>
    <source>
        <strain evidence="2">SCP</strain>
    </source>
</reference>
<dbReference type="Proteomes" id="UP001179952">
    <property type="component" value="Unassembled WGS sequence"/>
</dbReference>
<evidence type="ECO:0000313" key="2">
    <source>
        <dbReference type="EMBL" id="KAK1277657.1"/>
    </source>
</evidence>
<proteinExistence type="predicted"/>
<dbReference type="PANTHER" id="PTHR23346:SF19">
    <property type="entry name" value="PROTEASOME ADAPTER AND SCAFFOLD PROTEIN ECM29"/>
    <property type="match status" value="1"/>
</dbReference>
<evidence type="ECO:0000313" key="3">
    <source>
        <dbReference type="Proteomes" id="UP001179952"/>
    </source>
</evidence>
<keyword evidence="3" id="KW-1185">Reference proteome</keyword>
<gene>
    <name evidence="2" type="ORF">QJS04_geneDACA014744</name>
</gene>
<dbReference type="AlphaFoldDB" id="A0AAV9BNF0"/>
<reference evidence="2" key="2">
    <citation type="submission" date="2023-06" db="EMBL/GenBank/DDBJ databases">
        <authorList>
            <person name="Ma L."/>
            <person name="Liu K.-W."/>
            <person name="Li Z."/>
            <person name="Hsiao Y.-Y."/>
            <person name="Qi Y."/>
            <person name="Fu T."/>
            <person name="Tang G."/>
            <person name="Zhang D."/>
            <person name="Sun W.-H."/>
            <person name="Liu D.-K."/>
            <person name="Li Y."/>
            <person name="Chen G.-Z."/>
            <person name="Liu X.-D."/>
            <person name="Liao X.-Y."/>
            <person name="Jiang Y.-T."/>
            <person name="Yu X."/>
            <person name="Hao Y."/>
            <person name="Huang J."/>
            <person name="Zhao X.-W."/>
            <person name="Ke S."/>
            <person name="Chen Y.-Y."/>
            <person name="Wu W.-L."/>
            <person name="Hsu J.-L."/>
            <person name="Lin Y.-F."/>
            <person name="Huang M.-D."/>
            <person name="Li C.-Y."/>
            <person name="Huang L."/>
            <person name="Wang Z.-W."/>
            <person name="Zhao X."/>
            <person name="Zhong W.-Y."/>
            <person name="Peng D.-H."/>
            <person name="Ahmad S."/>
            <person name="Lan S."/>
            <person name="Zhang J.-S."/>
            <person name="Tsai W.-C."/>
            <person name="Van De Peer Y."/>
            <person name="Liu Z.-J."/>
        </authorList>
    </citation>
    <scope>NUCLEOTIDE SEQUENCE</scope>
    <source>
        <strain evidence="2">SCP</strain>
        <tissue evidence="2">Leaves</tissue>
    </source>
</reference>
<sequence>MEMVLENLFPSRDRGHHSVDKNTDFKYPKLHAMLDYIYFEQDGRTHEFHYVETLCELLERAMIFEDSVELHATASKALISIASCLPELVASRYARQNFLAISAVEASALISDLVSSINGTQNLRYTHWMILGRDYARRSNAVSLVFLWLYVTNALIGVDIRGNVPECYQFSRRRDQDDLTQELASQGISIVYELGDSSMKQNLLMEDSEVSQAGSIGESLSGGKLSTYKELCGLANEMGQPDLIYKLMDLANYQAALNSKGGLLLDSPRYQNKLVNH</sequence>
<protein>
    <submittedName>
        <fullName evidence="2">Uncharacterized protein</fullName>
    </submittedName>
</protein>
<dbReference type="GO" id="GO:0005737">
    <property type="term" value="C:cytoplasm"/>
    <property type="evidence" value="ECO:0007669"/>
    <property type="project" value="TreeGrafter"/>
</dbReference>
<dbReference type="GO" id="GO:0060090">
    <property type="term" value="F:molecular adaptor activity"/>
    <property type="evidence" value="ECO:0007669"/>
    <property type="project" value="TreeGrafter"/>
</dbReference>
<evidence type="ECO:0000256" key="1">
    <source>
        <dbReference type="ARBA" id="ARBA00022737"/>
    </source>
</evidence>
<keyword evidence="1" id="KW-0677">Repeat</keyword>
<organism evidence="2 3">
    <name type="scientific">Acorus gramineus</name>
    <name type="common">Dwarf sweet flag</name>
    <dbReference type="NCBI Taxonomy" id="55184"/>
    <lineage>
        <taxon>Eukaryota</taxon>
        <taxon>Viridiplantae</taxon>
        <taxon>Streptophyta</taxon>
        <taxon>Embryophyta</taxon>
        <taxon>Tracheophyta</taxon>
        <taxon>Spermatophyta</taxon>
        <taxon>Magnoliopsida</taxon>
        <taxon>Liliopsida</taxon>
        <taxon>Acoraceae</taxon>
        <taxon>Acorus</taxon>
    </lineage>
</organism>
<name>A0AAV9BNF0_ACOGR</name>
<dbReference type="EMBL" id="JAUJYN010000002">
    <property type="protein sequence ID" value="KAK1277657.1"/>
    <property type="molecule type" value="Genomic_DNA"/>
</dbReference>
<dbReference type="PANTHER" id="PTHR23346">
    <property type="entry name" value="TRANSLATIONAL ACTIVATOR GCN1-RELATED"/>
    <property type="match status" value="1"/>
</dbReference>
<dbReference type="GO" id="GO:0036503">
    <property type="term" value="P:ERAD pathway"/>
    <property type="evidence" value="ECO:0007669"/>
    <property type="project" value="TreeGrafter"/>
</dbReference>